<keyword evidence="1" id="KW-0348">Hemagglutinin</keyword>
<evidence type="ECO:0000313" key="6">
    <source>
        <dbReference type="EMBL" id="JAT45048.1"/>
    </source>
</evidence>
<evidence type="ECO:0000256" key="2">
    <source>
        <dbReference type="ARBA" id="ARBA00022737"/>
    </source>
</evidence>
<dbReference type="CDD" id="cd00028">
    <property type="entry name" value="B_lectin"/>
    <property type="match status" value="1"/>
</dbReference>
<gene>
    <name evidence="6" type="primary">LEC_7</name>
    <name evidence="6" type="ORF">g.25824</name>
</gene>
<accession>A0A1D1XRN6</accession>
<sequence length="179" mass="19454">MAAAPRGAQACFLLLLQAILLGLPSLQPCTAENVMYATKENQDFLYAGQSLAYGSYNFVMQKGCNLVLYDGGEAIWHTNTANGGTGCRATLTYDGVLVVSNESGNKLWSSEREERVDNYVLVLQRDRNVVIYGKPLWATDTKLGATLNKGKSANVTSEVAEEATGLGRKMIHMVVNNLE</sequence>
<feature type="chain" id="PRO_5008899663" evidence="4">
    <location>
        <begin position="32"/>
        <end position="179"/>
    </location>
</feature>
<proteinExistence type="predicted"/>
<dbReference type="GO" id="GO:0005537">
    <property type="term" value="F:D-mannose binding"/>
    <property type="evidence" value="ECO:0007669"/>
    <property type="project" value="UniProtKB-KW"/>
</dbReference>
<keyword evidence="6" id="KW-0430">Lectin</keyword>
<dbReference type="InterPro" id="IPR036426">
    <property type="entry name" value="Bulb-type_lectin_dom_sf"/>
</dbReference>
<dbReference type="PROSITE" id="PS50927">
    <property type="entry name" value="BULB_LECTIN"/>
    <property type="match status" value="1"/>
</dbReference>
<dbReference type="AlphaFoldDB" id="A0A1D1XRN6"/>
<keyword evidence="4" id="KW-0732">Signal</keyword>
<evidence type="ECO:0000256" key="3">
    <source>
        <dbReference type="ARBA" id="ARBA00023035"/>
    </source>
</evidence>
<feature type="signal peptide" evidence="4">
    <location>
        <begin position="1"/>
        <end position="31"/>
    </location>
</feature>
<keyword evidence="3" id="KW-0465">Mannose-binding</keyword>
<dbReference type="SUPFAM" id="SSF51110">
    <property type="entry name" value="alpha-D-mannose-specific plant lectins"/>
    <property type="match status" value="1"/>
</dbReference>
<feature type="domain" description="Bulb-type lectin" evidence="5">
    <location>
        <begin position="36"/>
        <end position="144"/>
    </location>
</feature>
<reference evidence="6" key="1">
    <citation type="submission" date="2015-07" db="EMBL/GenBank/DDBJ databases">
        <title>Transcriptome Assembly of Anthurium amnicola.</title>
        <authorList>
            <person name="Suzuki J."/>
        </authorList>
    </citation>
    <scope>NUCLEOTIDE SEQUENCE</scope>
</reference>
<dbReference type="InterPro" id="IPR001480">
    <property type="entry name" value="Bulb-type_lectin_dom"/>
</dbReference>
<evidence type="ECO:0000256" key="1">
    <source>
        <dbReference type="ARBA" id="ARBA00022546"/>
    </source>
</evidence>
<dbReference type="EMBL" id="GDJX01022888">
    <property type="protein sequence ID" value="JAT45048.1"/>
    <property type="molecule type" value="Transcribed_RNA"/>
</dbReference>
<dbReference type="SMART" id="SM00108">
    <property type="entry name" value="B_lectin"/>
    <property type="match status" value="1"/>
</dbReference>
<protein>
    <submittedName>
        <fullName evidence="6">Mannose-specific lectin</fullName>
    </submittedName>
</protein>
<evidence type="ECO:0000259" key="5">
    <source>
        <dbReference type="PROSITE" id="PS50927"/>
    </source>
</evidence>
<dbReference type="GO" id="GO:0051707">
    <property type="term" value="P:response to other organism"/>
    <property type="evidence" value="ECO:0007669"/>
    <property type="project" value="UniProtKB-ARBA"/>
</dbReference>
<organism evidence="6">
    <name type="scientific">Anthurium amnicola</name>
    <dbReference type="NCBI Taxonomy" id="1678845"/>
    <lineage>
        <taxon>Eukaryota</taxon>
        <taxon>Viridiplantae</taxon>
        <taxon>Streptophyta</taxon>
        <taxon>Embryophyta</taxon>
        <taxon>Tracheophyta</taxon>
        <taxon>Spermatophyta</taxon>
        <taxon>Magnoliopsida</taxon>
        <taxon>Liliopsida</taxon>
        <taxon>Araceae</taxon>
        <taxon>Pothoideae</taxon>
        <taxon>Potheae</taxon>
        <taxon>Anthurium</taxon>
    </lineage>
</organism>
<evidence type="ECO:0000256" key="4">
    <source>
        <dbReference type="SAM" id="SignalP"/>
    </source>
</evidence>
<keyword evidence="2" id="KW-0677">Repeat</keyword>
<dbReference type="Gene3D" id="2.90.10.10">
    <property type="entry name" value="Bulb-type lectin domain"/>
    <property type="match status" value="1"/>
</dbReference>
<name>A0A1D1XRN6_9ARAE</name>